<name>A0A2H3B3J3_9AGAR</name>
<dbReference type="CDD" id="cd12087">
    <property type="entry name" value="TM_EGFR-like"/>
    <property type="match status" value="1"/>
</dbReference>
<keyword evidence="4" id="KW-1185">Reference proteome</keyword>
<keyword evidence="2" id="KW-0812">Transmembrane</keyword>
<dbReference type="EMBL" id="KZ293485">
    <property type="protein sequence ID" value="PBK60568.1"/>
    <property type="molecule type" value="Genomic_DNA"/>
</dbReference>
<dbReference type="AlphaFoldDB" id="A0A2H3B3J3"/>
<proteinExistence type="predicted"/>
<sequence length="445" mass="48966">MEINTWTSDKDPHLFARSVEFRQPVCAPNQEHQGSVLPPNVSQTLEFSAGVDSRYPILLVYFSHRNVTKPEFKSNPPITFLRSPHPNERLLFPLPRTDQIFLLKLDTATLCPQLRALHFLDYCSSIVASRSCLQFAISQGFHFDKFAETVLTAGDTITLFWHRDVNDTSQISFYRNIPDEENHIATQIFLFSTAGSIQPNGTLNVTFPESRDFNVYATNDDQGLVVATTQTFSVVPHSTDGGSDNSTVPSFAVPSATVTVSPLASSVPISNSTPHPHRNRKTSILIGAVIGSLVSLLLLFGGGAFLFIRKRRYHNLKHRLSPNPKIIPELNSHSPLVGNKNSETITHTLAGGVATNVGCGSQEPVEESSEGNPTEEGRERRNSIGTPVHVDTSEPQGAPRQEGPQAALDVVAEVLRLRSQFQQFIVEREAERVQGNALDPPPAYA</sequence>
<evidence type="ECO:0008006" key="5">
    <source>
        <dbReference type="Google" id="ProtNLM"/>
    </source>
</evidence>
<evidence type="ECO:0000256" key="1">
    <source>
        <dbReference type="SAM" id="MobiDB-lite"/>
    </source>
</evidence>
<protein>
    <recommendedName>
        <fullName evidence="5">Mid2 domain-containing protein</fullName>
    </recommendedName>
</protein>
<keyword evidence="2" id="KW-0472">Membrane</keyword>
<organism evidence="3 4">
    <name type="scientific">Armillaria solidipes</name>
    <dbReference type="NCBI Taxonomy" id="1076256"/>
    <lineage>
        <taxon>Eukaryota</taxon>
        <taxon>Fungi</taxon>
        <taxon>Dikarya</taxon>
        <taxon>Basidiomycota</taxon>
        <taxon>Agaricomycotina</taxon>
        <taxon>Agaricomycetes</taxon>
        <taxon>Agaricomycetidae</taxon>
        <taxon>Agaricales</taxon>
        <taxon>Marasmiineae</taxon>
        <taxon>Physalacriaceae</taxon>
        <taxon>Armillaria</taxon>
    </lineage>
</organism>
<feature type="region of interest" description="Disordered" evidence="1">
    <location>
        <begin position="353"/>
        <end position="405"/>
    </location>
</feature>
<dbReference type="STRING" id="1076256.A0A2H3B3J3"/>
<feature type="transmembrane region" description="Helical" evidence="2">
    <location>
        <begin position="284"/>
        <end position="308"/>
    </location>
</feature>
<evidence type="ECO:0000313" key="4">
    <source>
        <dbReference type="Proteomes" id="UP000218334"/>
    </source>
</evidence>
<reference evidence="4" key="1">
    <citation type="journal article" date="2017" name="Nat. Ecol. Evol.">
        <title>Genome expansion and lineage-specific genetic innovations in the forest pathogenic fungi Armillaria.</title>
        <authorList>
            <person name="Sipos G."/>
            <person name="Prasanna A.N."/>
            <person name="Walter M.C."/>
            <person name="O'Connor E."/>
            <person name="Balint B."/>
            <person name="Krizsan K."/>
            <person name="Kiss B."/>
            <person name="Hess J."/>
            <person name="Varga T."/>
            <person name="Slot J."/>
            <person name="Riley R."/>
            <person name="Boka B."/>
            <person name="Rigling D."/>
            <person name="Barry K."/>
            <person name="Lee J."/>
            <person name="Mihaltcheva S."/>
            <person name="LaButti K."/>
            <person name="Lipzen A."/>
            <person name="Waldron R."/>
            <person name="Moloney N.M."/>
            <person name="Sperisen C."/>
            <person name="Kredics L."/>
            <person name="Vagvoelgyi C."/>
            <person name="Patrignani A."/>
            <person name="Fitzpatrick D."/>
            <person name="Nagy I."/>
            <person name="Doyle S."/>
            <person name="Anderson J.B."/>
            <person name="Grigoriev I.V."/>
            <person name="Gueldener U."/>
            <person name="Muensterkoetter M."/>
            <person name="Nagy L.G."/>
        </authorList>
    </citation>
    <scope>NUCLEOTIDE SEQUENCE [LARGE SCALE GENOMIC DNA]</scope>
    <source>
        <strain evidence="4">28-4</strain>
    </source>
</reference>
<evidence type="ECO:0000256" key="2">
    <source>
        <dbReference type="SAM" id="Phobius"/>
    </source>
</evidence>
<gene>
    <name evidence="3" type="ORF">ARMSODRAFT_982233</name>
</gene>
<accession>A0A2H3B3J3</accession>
<dbReference type="Proteomes" id="UP000218334">
    <property type="component" value="Unassembled WGS sequence"/>
</dbReference>
<evidence type="ECO:0000313" key="3">
    <source>
        <dbReference type="EMBL" id="PBK60568.1"/>
    </source>
</evidence>
<keyword evidence="2" id="KW-1133">Transmembrane helix</keyword>